<keyword evidence="6 7" id="KW-0472">Membrane</keyword>
<accession>A0A1T4PPR1</accession>
<evidence type="ECO:0000256" key="3">
    <source>
        <dbReference type="ARBA" id="ARBA00022475"/>
    </source>
</evidence>
<dbReference type="PANTHER" id="PTHR43744">
    <property type="entry name" value="ABC TRANSPORTER PERMEASE PROTEIN MG189-RELATED-RELATED"/>
    <property type="match status" value="1"/>
</dbReference>
<dbReference type="GO" id="GO:0005886">
    <property type="term" value="C:plasma membrane"/>
    <property type="evidence" value="ECO:0007669"/>
    <property type="project" value="UniProtKB-SubCell"/>
</dbReference>
<dbReference type="PROSITE" id="PS50928">
    <property type="entry name" value="ABC_TM1"/>
    <property type="match status" value="1"/>
</dbReference>
<feature type="transmembrane region" description="Helical" evidence="7">
    <location>
        <begin position="131"/>
        <end position="152"/>
    </location>
</feature>
<evidence type="ECO:0000256" key="4">
    <source>
        <dbReference type="ARBA" id="ARBA00022692"/>
    </source>
</evidence>
<keyword evidence="2 7" id="KW-0813">Transport</keyword>
<dbReference type="GO" id="GO:0055085">
    <property type="term" value="P:transmembrane transport"/>
    <property type="evidence" value="ECO:0007669"/>
    <property type="project" value="InterPro"/>
</dbReference>
<feature type="transmembrane region" description="Helical" evidence="7">
    <location>
        <begin position="36"/>
        <end position="56"/>
    </location>
</feature>
<feature type="domain" description="ABC transmembrane type-1" evidence="8">
    <location>
        <begin position="96"/>
        <end position="289"/>
    </location>
</feature>
<evidence type="ECO:0000256" key="1">
    <source>
        <dbReference type="ARBA" id="ARBA00004651"/>
    </source>
</evidence>
<reference evidence="9 10" key="1">
    <citation type="submission" date="2017-02" db="EMBL/GenBank/DDBJ databases">
        <authorList>
            <person name="Peterson S.W."/>
        </authorList>
    </citation>
    <scope>NUCLEOTIDE SEQUENCE [LARGE SCALE GENOMIC DNA]</scope>
    <source>
        <strain evidence="9 10">ATCC 17233</strain>
    </source>
</reference>
<dbReference type="SUPFAM" id="SSF161098">
    <property type="entry name" value="MetI-like"/>
    <property type="match status" value="1"/>
</dbReference>
<feature type="transmembrane region" description="Helical" evidence="7">
    <location>
        <begin position="164"/>
        <end position="181"/>
    </location>
</feature>
<dbReference type="RefSeq" id="WP_078787900.1">
    <property type="nucleotide sequence ID" value="NZ_FMTO01000012.1"/>
</dbReference>
<evidence type="ECO:0000256" key="6">
    <source>
        <dbReference type="ARBA" id="ARBA00023136"/>
    </source>
</evidence>
<evidence type="ECO:0000313" key="10">
    <source>
        <dbReference type="Proteomes" id="UP000189857"/>
    </source>
</evidence>
<dbReference type="InterPro" id="IPR000515">
    <property type="entry name" value="MetI-like"/>
</dbReference>
<feature type="transmembrane region" description="Helical" evidence="7">
    <location>
        <begin position="96"/>
        <end position="119"/>
    </location>
</feature>
<evidence type="ECO:0000259" key="8">
    <source>
        <dbReference type="PROSITE" id="PS50928"/>
    </source>
</evidence>
<protein>
    <submittedName>
        <fullName evidence="9">Carbohydrate ABC transporter membrane protein 2, CUT1 family (TC 3.A.1.1.-)</fullName>
    </submittedName>
</protein>
<evidence type="ECO:0000313" key="9">
    <source>
        <dbReference type="EMBL" id="SJZ93614.1"/>
    </source>
</evidence>
<comment type="similarity">
    <text evidence="7">Belongs to the binding-protein-dependent transport system permease family.</text>
</comment>
<keyword evidence="5 7" id="KW-1133">Transmembrane helix</keyword>
<feature type="transmembrane region" description="Helical" evidence="7">
    <location>
        <begin position="270"/>
        <end position="288"/>
    </location>
</feature>
<dbReference type="OrthoDB" id="9771544at2"/>
<evidence type="ECO:0000256" key="7">
    <source>
        <dbReference type="RuleBase" id="RU363032"/>
    </source>
</evidence>
<gene>
    <name evidence="9" type="ORF">SAMN02745110_02096</name>
</gene>
<evidence type="ECO:0000256" key="5">
    <source>
        <dbReference type="ARBA" id="ARBA00022989"/>
    </source>
</evidence>
<name>A0A1T4PPR1_9FIRM</name>
<dbReference type="EMBL" id="FUXA01000013">
    <property type="protein sequence ID" value="SJZ93614.1"/>
    <property type="molecule type" value="Genomic_DNA"/>
</dbReference>
<dbReference type="PANTHER" id="PTHR43744:SF2">
    <property type="entry name" value="ARABINOOLIGOSACCHARIDES TRANSPORT SYSTEM PERMEASE PROTEIN ARAQ"/>
    <property type="match status" value="1"/>
</dbReference>
<evidence type="ECO:0000256" key="2">
    <source>
        <dbReference type="ARBA" id="ARBA00022448"/>
    </source>
</evidence>
<keyword evidence="3" id="KW-1003">Cell membrane</keyword>
<dbReference type="Proteomes" id="UP000189857">
    <property type="component" value="Unassembled WGS sequence"/>
</dbReference>
<dbReference type="InterPro" id="IPR035906">
    <property type="entry name" value="MetI-like_sf"/>
</dbReference>
<dbReference type="AlphaFoldDB" id="A0A1T4PPR1"/>
<keyword evidence="4 7" id="KW-0812">Transmembrane</keyword>
<organism evidence="9 10">
    <name type="scientific">Eubacterium ruminantium</name>
    <dbReference type="NCBI Taxonomy" id="42322"/>
    <lineage>
        <taxon>Bacteria</taxon>
        <taxon>Bacillati</taxon>
        <taxon>Bacillota</taxon>
        <taxon>Clostridia</taxon>
        <taxon>Eubacteriales</taxon>
        <taxon>Eubacteriaceae</taxon>
        <taxon>Eubacterium</taxon>
    </lineage>
</organism>
<comment type="subcellular location">
    <subcellularLocation>
        <location evidence="1 7">Cell membrane</location>
        <topology evidence="1 7">Multi-pass membrane protein</topology>
    </subcellularLocation>
</comment>
<keyword evidence="10" id="KW-1185">Reference proteome</keyword>
<dbReference type="Pfam" id="PF00528">
    <property type="entry name" value="BPD_transp_1"/>
    <property type="match status" value="1"/>
</dbReference>
<proteinExistence type="inferred from homology"/>
<sequence length="303" mass="34056">MDGNKNPKSTDLKVEDIKLDDDVRSKGLNVRARRTLAYIVLTFVSLLCLFWFYILFINATKANGEFGKGFTLIPSNYFFKNWNNLMHSPLPVTRGLINSLFISAGSSILCVYFSTMTAFAIHAYDFKLKKVMFTIILAIMMIPTQVTALGFLKLVRNMKLMNSFIPLIVPAIAAPVTFFYIKQYMESSLPMELLEAARIDGSGEVRIFNGIALPLMKPAIAVQMIFSFVGSWNNYFTPALILKEDKKKTLPILIATLRSADFLKFDMGQVYMMIAFSIFPVIFVYVFLAKNIVSGMTVGAVKG</sequence>
<dbReference type="CDD" id="cd06261">
    <property type="entry name" value="TM_PBP2"/>
    <property type="match status" value="1"/>
</dbReference>
<dbReference type="Gene3D" id="1.10.3720.10">
    <property type="entry name" value="MetI-like"/>
    <property type="match status" value="1"/>
</dbReference>